<keyword evidence="7 8" id="KW-0472">Membrane</keyword>
<comment type="subcellular location">
    <subcellularLocation>
        <location evidence="1">Cell inner membrane</location>
        <topology evidence="1">Multi-pass membrane protein</topology>
    </subcellularLocation>
</comment>
<evidence type="ECO:0000259" key="9">
    <source>
        <dbReference type="PROSITE" id="PS50928"/>
    </source>
</evidence>
<feature type="non-terminal residue" evidence="10">
    <location>
        <position position="1"/>
    </location>
</feature>
<evidence type="ECO:0000256" key="8">
    <source>
        <dbReference type="SAM" id="Phobius"/>
    </source>
</evidence>
<feature type="transmembrane region" description="Helical" evidence="8">
    <location>
        <begin position="69"/>
        <end position="90"/>
    </location>
</feature>
<evidence type="ECO:0000256" key="2">
    <source>
        <dbReference type="ARBA" id="ARBA00022448"/>
    </source>
</evidence>
<evidence type="ECO:0000256" key="5">
    <source>
        <dbReference type="ARBA" id="ARBA00022692"/>
    </source>
</evidence>
<keyword evidence="4" id="KW-0997">Cell inner membrane</keyword>
<keyword evidence="2" id="KW-0813">Transport</keyword>
<evidence type="ECO:0000256" key="4">
    <source>
        <dbReference type="ARBA" id="ARBA00022519"/>
    </source>
</evidence>
<dbReference type="Gene3D" id="1.10.3720.10">
    <property type="entry name" value="MetI-like"/>
    <property type="match status" value="1"/>
</dbReference>
<comment type="caution">
    <text evidence="10">The sequence shown here is derived from an EMBL/GenBank/DDBJ whole genome shotgun (WGS) entry which is preliminary data.</text>
</comment>
<feature type="domain" description="ABC transmembrane type-1" evidence="9">
    <location>
        <begin position="65"/>
        <end position="250"/>
    </location>
</feature>
<feature type="transmembrane region" description="Helical" evidence="8">
    <location>
        <begin position="208"/>
        <end position="225"/>
    </location>
</feature>
<feature type="transmembrane region" description="Helical" evidence="8">
    <location>
        <begin position="102"/>
        <end position="124"/>
    </location>
</feature>
<organism evidence="10">
    <name type="scientific">human gut metagenome</name>
    <dbReference type="NCBI Taxonomy" id="408170"/>
    <lineage>
        <taxon>unclassified sequences</taxon>
        <taxon>metagenomes</taxon>
        <taxon>organismal metagenomes</taxon>
    </lineage>
</organism>
<accession>K1R8C3</accession>
<gene>
    <name evidence="10" type="ORF">OBE_17042</name>
</gene>
<keyword evidence="3" id="KW-1003">Cell membrane</keyword>
<reference evidence="10" key="1">
    <citation type="journal article" date="2013" name="Environ. Microbiol.">
        <title>Microbiota from the distal guts of lean and obese adolescents exhibit partial functional redundancy besides clear differences in community structure.</title>
        <authorList>
            <person name="Ferrer M."/>
            <person name="Ruiz A."/>
            <person name="Lanza F."/>
            <person name="Haange S.B."/>
            <person name="Oberbach A."/>
            <person name="Till H."/>
            <person name="Bargiela R."/>
            <person name="Campoy C."/>
            <person name="Segura M.T."/>
            <person name="Richter M."/>
            <person name="von Bergen M."/>
            <person name="Seifert J."/>
            <person name="Suarez A."/>
        </authorList>
    </citation>
    <scope>NUCLEOTIDE SEQUENCE</scope>
</reference>
<keyword evidence="5 8" id="KW-0812">Transmembrane</keyword>
<dbReference type="SUPFAM" id="SSF161098">
    <property type="entry name" value="MetI-like"/>
    <property type="match status" value="1"/>
</dbReference>
<dbReference type="CDD" id="cd06261">
    <property type="entry name" value="TM_PBP2"/>
    <property type="match status" value="1"/>
</dbReference>
<dbReference type="Pfam" id="PF00528">
    <property type="entry name" value="BPD_transp_1"/>
    <property type="match status" value="1"/>
</dbReference>
<dbReference type="GO" id="GO:0005886">
    <property type="term" value="C:plasma membrane"/>
    <property type="evidence" value="ECO:0007669"/>
    <property type="project" value="UniProtKB-SubCell"/>
</dbReference>
<evidence type="ECO:0000256" key="7">
    <source>
        <dbReference type="ARBA" id="ARBA00023136"/>
    </source>
</evidence>
<evidence type="ECO:0000256" key="6">
    <source>
        <dbReference type="ARBA" id="ARBA00022989"/>
    </source>
</evidence>
<dbReference type="PANTHER" id="PTHR43357:SF4">
    <property type="entry name" value="INNER MEMBRANE ABC TRANSPORTER PERMEASE PROTEIN YDCV"/>
    <property type="match status" value="1"/>
</dbReference>
<dbReference type="AlphaFoldDB" id="K1R8C3"/>
<dbReference type="InterPro" id="IPR000515">
    <property type="entry name" value="MetI-like"/>
</dbReference>
<feature type="transmembrane region" description="Helical" evidence="8">
    <location>
        <begin position="130"/>
        <end position="149"/>
    </location>
</feature>
<keyword evidence="6 8" id="KW-1133">Transmembrane helix</keyword>
<dbReference type="PANTHER" id="PTHR43357">
    <property type="entry name" value="INNER MEMBRANE ABC TRANSPORTER PERMEASE PROTEIN YDCV"/>
    <property type="match status" value="1"/>
</dbReference>
<name>K1R8C3_9ZZZZ</name>
<dbReference type="InterPro" id="IPR035906">
    <property type="entry name" value="MetI-like_sf"/>
</dbReference>
<feature type="non-terminal residue" evidence="10">
    <location>
        <position position="250"/>
    </location>
</feature>
<proteinExistence type="predicted"/>
<evidence type="ECO:0000313" key="10">
    <source>
        <dbReference type="EMBL" id="EKC45167.1"/>
    </source>
</evidence>
<evidence type="ECO:0000256" key="3">
    <source>
        <dbReference type="ARBA" id="ARBA00022475"/>
    </source>
</evidence>
<dbReference type="EMBL" id="AJWZ01011464">
    <property type="protein sequence ID" value="EKC45167.1"/>
    <property type="molecule type" value="Genomic_DNA"/>
</dbReference>
<dbReference type="GO" id="GO:0055085">
    <property type="term" value="P:transmembrane transport"/>
    <property type="evidence" value="ECO:0007669"/>
    <property type="project" value="InterPro"/>
</dbReference>
<dbReference type="PROSITE" id="PS50928">
    <property type="entry name" value="ABC_TM1"/>
    <property type="match status" value="1"/>
</dbReference>
<protein>
    <submittedName>
        <fullName evidence="10">ABC transporter, permease protein</fullName>
    </submittedName>
</protein>
<evidence type="ECO:0000256" key="1">
    <source>
        <dbReference type="ARBA" id="ARBA00004429"/>
    </source>
</evidence>
<feature type="transmembrane region" description="Helical" evidence="8">
    <location>
        <begin position="231"/>
        <end position="249"/>
    </location>
</feature>
<sequence>SSTSIFPILSFALETFLPNPGDYSFLYTMDPSALTTKWWLTDNNGAGALYGQPGILHNPLIWRAFKGTMLVAVCCALIAGTIGTLIGYAVSKNRRSKWANYVNGVAFLPYLMPSLAVGAAFFILFSNDKINLFNTYTLLIIAGVIKYIPFASRSALNSMLQLSGEIEEAAIIQDIPWYKRMLRIIIPIQKSSIINGYMLPFMTCLRELSLFLLLCTQGFILSTTLDYFDEMGLYAFSSAINLILIVTILI</sequence>